<dbReference type="EMBL" id="BKCJ010006265">
    <property type="protein sequence ID" value="GEU71206.1"/>
    <property type="molecule type" value="Genomic_DNA"/>
</dbReference>
<feature type="compositionally biased region" description="Polar residues" evidence="1">
    <location>
        <begin position="773"/>
        <end position="788"/>
    </location>
</feature>
<evidence type="ECO:0000313" key="3">
    <source>
        <dbReference type="EMBL" id="GEU71206.1"/>
    </source>
</evidence>
<proteinExistence type="predicted"/>
<dbReference type="PROSITE" id="PS50994">
    <property type="entry name" value="INTEGRASE"/>
    <property type="match status" value="1"/>
</dbReference>
<feature type="domain" description="Integrase catalytic" evidence="2">
    <location>
        <begin position="509"/>
        <end position="637"/>
    </location>
</feature>
<dbReference type="PANTHER" id="PTHR11439:SF495">
    <property type="entry name" value="REVERSE TRANSCRIPTASE, RNA-DEPENDENT DNA POLYMERASE-RELATED"/>
    <property type="match status" value="1"/>
</dbReference>
<organism evidence="3">
    <name type="scientific">Tanacetum cinerariifolium</name>
    <name type="common">Dalmatian daisy</name>
    <name type="synonym">Chrysanthemum cinerariifolium</name>
    <dbReference type="NCBI Taxonomy" id="118510"/>
    <lineage>
        <taxon>Eukaryota</taxon>
        <taxon>Viridiplantae</taxon>
        <taxon>Streptophyta</taxon>
        <taxon>Embryophyta</taxon>
        <taxon>Tracheophyta</taxon>
        <taxon>Spermatophyta</taxon>
        <taxon>Magnoliopsida</taxon>
        <taxon>eudicotyledons</taxon>
        <taxon>Gunneridae</taxon>
        <taxon>Pentapetalae</taxon>
        <taxon>asterids</taxon>
        <taxon>campanulids</taxon>
        <taxon>Asterales</taxon>
        <taxon>Asteraceae</taxon>
        <taxon>Asteroideae</taxon>
        <taxon>Anthemideae</taxon>
        <taxon>Anthemidinae</taxon>
        <taxon>Tanacetum</taxon>
    </lineage>
</organism>
<dbReference type="GO" id="GO:0015074">
    <property type="term" value="P:DNA integration"/>
    <property type="evidence" value="ECO:0007669"/>
    <property type="project" value="InterPro"/>
</dbReference>
<dbReference type="Pfam" id="PF07727">
    <property type="entry name" value="RVT_2"/>
    <property type="match status" value="2"/>
</dbReference>
<dbReference type="Gene3D" id="3.30.420.10">
    <property type="entry name" value="Ribonuclease H-like superfamily/Ribonuclease H"/>
    <property type="match status" value="1"/>
</dbReference>
<feature type="compositionally biased region" description="Polar residues" evidence="1">
    <location>
        <begin position="754"/>
        <end position="763"/>
    </location>
</feature>
<feature type="compositionally biased region" description="Basic and acidic residues" evidence="1">
    <location>
        <begin position="1453"/>
        <end position="1462"/>
    </location>
</feature>
<dbReference type="Pfam" id="PF22936">
    <property type="entry name" value="Pol_BBD"/>
    <property type="match status" value="1"/>
</dbReference>
<evidence type="ECO:0000259" key="2">
    <source>
        <dbReference type="PROSITE" id="PS50994"/>
    </source>
</evidence>
<accession>A0A6L2MB17</accession>
<dbReference type="SUPFAM" id="SSF53098">
    <property type="entry name" value="Ribonuclease H-like"/>
    <property type="match status" value="1"/>
</dbReference>
<dbReference type="Pfam" id="PF00665">
    <property type="entry name" value="rve"/>
    <property type="match status" value="1"/>
</dbReference>
<name>A0A6L2MB17_TANCI</name>
<feature type="region of interest" description="Disordered" evidence="1">
    <location>
        <begin position="751"/>
        <end position="788"/>
    </location>
</feature>
<protein>
    <recommendedName>
        <fullName evidence="2">Integrase catalytic domain-containing protein</fullName>
    </recommendedName>
</protein>
<comment type="caution">
    <text evidence="3">The sequence shown here is derived from an EMBL/GenBank/DDBJ whole genome shotgun (WGS) entry which is preliminary data.</text>
</comment>
<dbReference type="InterPro" id="IPR013103">
    <property type="entry name" value="RVT_2"/>
</dbReference>
<feature type="region of interest" description="Disordered" evidence="1">
    <location>
        <begin position="1451"/>
        <end position="1470"/>
    </location>
</feature>
<dbReference type="InterPro" id="IPR036397">
    <property type="entry name" value="RNaseH_sf"/>
</dbReference>
<dbReference type="InterPro" id="IPR054722">
    <property type="entry name" value="PolX-like_BBD"/>
</dbReference>
<reference evidence="3" key="1">
    <citation type="journal article" date="2019" name="Sci. Rep.">
        <title>Draft genome of Tanacetum cinerariifolium, the natural source of mosquito coil.</title>
        <authorList>
            <person name="Yamashiro T."/>
            <person name="Shiraishi A."/>
            <person name="Satake H."/>
            <person name="Nakayama K."/>
        </authorList>
    </citation>
    <scope>NUCLEOTIDE SEQUENCE</scope>
</reference>
<dbReference type="PANTHER" id="PTHR11439">
    <property type="entry name" value="GAG-POL-RELATED RETROTRANSPOSON"/>
    <property type="match status" value="1"/>
</dbReference>
<dbReference type="CDD" id="cd09272">
    <property type="entry name" value="RNase_HI_RT_Ty1"/>
    <property type="match status" value="1"/>
</dbReference>
<sequence length="1620" mass="185640">MQQYLQHEHYALWEVIEFGDSYEAPVNDSSTTTTNIMNGEAGTKSGRTVTLTTEDMLKKKNDTFTILQVIVGQLQFMDVEVEQDDLNQKFLTSLAPEWLMHTIVWRNRSDLDTMSLDDLYNHLKVYEVEVQKKTDPNTQNMALSLQQNTAGEMMKLTLLASSQKPGRRDNYRQASKAKEQAPKALMVIDGVGWDWSYMANDEEDHAFVAGEEAPTEFALMANTSTESKELETLKQEKEVVDGKLTVLLTTSKDLDNLIESQRSDKSNEGLGYTVVPPPPAQLYLSPKKDLSWTGLPECADDTNVASPITPKPFIKFVKASNSQSKSKIDEKETPKKPPVKYAEQYRKQNKKPNVRGNQRNWNNLKSYQLGPDFVMKKKHALTVNLSNKGPKNNSVSVMFKKYTYIDTQGRLNGCSRHMTGNISYLSNYEPFEGGYMSFGQGGCKITGKMTINTGKLKFENVYFVKDLKYDLFSVSQICDNKNNVLFTNSECIVLGRDFKLLDDANILLRTRRQHNMYSIDLNNVVSHKDLTCLVAKASADKCIIWHRRLVVTDNFSRFTWTFFLKSKDKTSGILKKFITEIENLKDLKVKIIRCDNGGEFRNKELTDFCSQKGIKREFSNARTPQQNGVAERRNRVLVKKAHNKTPYELFNGRTPTIGFLKPFRCHVMILNTLDNLGKFEEKGDEGYFLGYSMSSKAFRVFNKRTKRVEENLHIKFLENKAIEKGSGLNWLFDIDSLTKSMNYMPVVDAEHLESTSSQPQDACNTDAPERSRNSNPTATSTNPSADQLETLTVETPIPTVSSPVPTVCFTDSQEPTSETRLISKKLEELNGVEADVSNMETTITASPTPTLGIHRDHLKSQIICPVDTLIQTRNKSKEVWSLVDCPKGVRPIGTKWVLKNKKDERGIVIRNKARLVAQGHTQEEGIDYDEVYVLVARIEAIRLFLAYASFMGFTVYQSIQLEFIKCKKQCMDYIKLPELEGKEEISFLYKSMWMISSLDHQIHIYKENLKPFMHEKFQMNAMGELNFFLGLQVLQKEDGIFLSQNKYVGDILKKFRYSDIRSANTPMDKENPWGKDGTGKDVDLHLYSSMIGSLMYLTASRLDIMFAVCACARHQVTPKECHLHAVKRIFRYLKGHPKLGLCYPTDSPFDLVAYSESDYGGATQDRKLTTGGCQFLCRRFISWQCKKQTIVARSTTEAEYVAASSCCGQLRWIQNQLLDYGYNFMNTNTYIDNNSAICIVKNHVYHSKTKHIENRHHFIGYCFEKKLINVDHIHTDENVADLLTKSFYAGRFQYLVTDPTASIPAEGSVPTASKEVPTASPKVQEKIDAQVARELEEKLAREDQRRAEQIARDAKIARIHAEEELQSMIYGLDRNNESVAKYLEEYHQFSSELPMERRIELISDLVKDFKGMTFKEVEAKFNSVCKQMEDFIPMVSKEEAEKIKRKGINLEQESTKKEKSSEEITLEAKSPEEVTEEKIKEMMQLVPIEEVYVEALQIKHPIIDWEVHTKGQRAYWKITRLGGSSASYQFFTDLLKHLDRDDLNQLWLLVKEILSKRPATTEWKLYDKCGVHQLTLKDKDIFMLMEKDYLLRKGLALMMISYKLQVENYSQMADDLIRKI</sequence>
<dbReference type="GO" id="GO:0003676">
    <property type="term" value="F:nucleic acid binding"/>
    <property type="evidence" value="ECO:0007669"/>
    <property type="project" value="InterPro"/>
</dbReference>
<evidence type="ECO:0000256" key="1">
    <source>
        <dbReference type="SAM" id="MobiDB-lite"/>
    </source>
</evidence>
<dbReference type="InterPro" id="IPR012337">
    <property type="entry name" value="RNaseH-like_sf"/>
</dbReference>
<dbReference type="Pfam" id="PF25597">
    <property type="entry name" value="SH3_retrovirus"/>
    <property type="match status" value="1"/>
</dbReference>
<dbReference type="InterPro" id="IPR001584">
    <property type="entry name" value="Integrase_cat-core"/>
</dbReference>
<dbReference type="InterPro" id="IPR057670">
    <property type="entry name" value="SH3_retrovirus"/>
</dbReference>
<gene>
    <name evidence="3" type="ORF">Tci_043184</name>
</gene>